<evidence type="ECO:0000313" key="4">
    <source>
        <dbReference type="EMBL" id="KAJ5572402.1"/>
    </source>
</evidence>
<dbReference type="Gene3D" id="3.90.25.10">
    <property type="entry name" value="UDP-galactose 4-epimerase, domain 1"/>
    <property type="match status" value="1"/>
</dbReference>
<name>A0AAD6DB35_9EURO</name>
<dbReference type="Proteomes" id="UP001216150">
    <property type="component" value="Unassembled WGS sequence"/>
</dbReference>
<organism evidence="4 5">
    <name type="scientific">Penicillium hetheringtonii</name>
    <dbReference type="NCBI Taxonomy" id="911720"/>
    <lineage>
        <taxon>Eukaryota</taxon>
        <taxon>Fungi</taxon>
        <taxon>Dikarya</taxon>
        <taxon>Ascomycota</taxon>
        <taxon>Pezizomycotina</taxon>
        <taxon>Eurotiomycetes</taxon>
        <taxon>Eurotiomycetidae</taxon>
        <taxon>Eurotiales</taxon>
        <taxon>Aspergillaceae</taxon>
        <taxon>Penicillium</taxon>
    </lineage>
</organism>
<dbReference type="Pfam" id="PF05368">
    <property type="entry name" value="NmrA"/>
    <property type="match status" value="1"/>
</dbReference>
<proteinExistence type="predicted"/>
<keyword evidence="2" id="KW-0560">Oxidoreductase</keyword>
<dbReference type="InterPro" id="IPR008030">
    <property type="entry name" value="NmrA-like"/>
</dbReference>
<keyword evidence="5" id="KW-1185">Reference proteome</keyword>
<dbReference type="InterPro" id="IPR045312">
    <property type="entry name" value="PCBER-like"/>
</dbReference>
<reference evidence="4 5" key="1">
    <citation type="journal article" date="2023" name="IMA Fungus">
        <title>Comparative genomic study of the Penicillium genus elucidates a diverse pangenome and 15 lateral gene transfer events.</title>
        <authorList>
            <person name="Petersen C."/>
            <person name="Sorensen T."/>
            <person name="Nielsen M.R."/>
            <person name="Sondergaard T.E."/>
            <person name="Sorensen J.L."/>
            <person name="Fitzpatrick D.A."/>
            <person name="Frisvad J.C."/>
            <person name="Nielsen K.L."/>
        </authorList>
    </citation>
    <scope>NUCLEOTIDE SEQUENCE [LARGE SCALE GENOMIC DNA]</scope>
    <source>
        <strain evidence="4 5">IBT 29057</strain>
    </source>
</reference>
<keyword evidence="1" id="KW-0521">NADP</keyword>
<evidence type="ECO:0000256" key="1">
    <source>
        <dbReference type="ARBA" id="ARBA00022857"/>
    </source>
</evidence>
<dbReference type="Gene3D" id="3.40.50.720">
    <property type="entry name" value="NAD(P)-binding Rossmann-like Domain"/>
    <property type="match status" value="1"/>
</dbReference>
<dbReference type="CDD" id="cd05259">
    <property type="entry name" value="PCBER_SDR_a"/>
    <property type="match status" value="1"/>
</dbReference>
<gene>
    <name evidence="4" type="ORF">N7450_009386</name>
</gene>
<dbReference type="InterPro" id="IPR051609">
    <property type="entry name" value="NmrA/Isoflavone_reductase-like"/>
</dbReference>
<dbReference type="EMBL" id="JAQJAC010000009">
    <property type="protein sequence ID" value="KAJ5572402.1"/>
    <property type="molecule type" value="Genomic_DNA"/>
</dbReference>
<evidence type="ECO:0000259" key="3">
    <source>
        <dbReference type="Pfam" id="PF05368"/>
    </source>
</evidence>
<feature type="domain" description="NmrA-like" evidence="3">
    <location>
        <begin position="3"/>
        <end position="282"/>
    </location>
</feature>
<sequence length="332" mass="36214">MRVAIAGGTSPTLGASLIDALLATGGRYVPVILSRGKVATWSPKMHQNGVEVRQVDYHSHASLVAALNDVEVVLSVLLIPGPDWVTAQVNLLHAAEEAGCRRFAPSEFALSAASQSKVDILKAKNEVWNEVQASVDQGRIDAARFPCGMFMNYLGIGCPDGENRVKALAGFQEGPYMIYLDRQPSWVEVPIRADGTTPSLSMTDIRDVGKFVVAALDLQEPWAGRELGFSGDTLSFDELVSLCEKHTGRAVEARRVTTDELKSRLSSVSPDEFIKRMEIQLSIVCARDGSVVEPTLNSMSSVNPTTVDKYLQHYWGPCMDDRNDTHGAQHPF</sequence>
<dbReference type="InterPro" id="IPR036291">
    <property type="entry name" value="NAD(P)-bd_dom_sf"/>
</dbReference>
<dbReference type="PANTHER" id="PTHR47706">
    <property type="entry name" value="NMRA-LIKE FAMILY PROTEIN"/>
    <property type="match status" value="1"/>
</dbReference>
<evidence type="ECO:0000256" key="2">
    <source>
        <dbReference type="ARBA" id="ARBA00023002"/>
    </source>
</evidence>
<dbReference type="GO" id="GO:0016491">
    <property type="term" value="F:oxidoreductase activity"/>
    <property type="evidence" value="ECO:0007669"/>
    <property type="project" value="UniProtKB-KW"/>
</dbReference>
<protein>
    <recommendedName>
        <fullName evidence="3">NmrA-like domain-containing protein</fullName>
    </recommendedName>
</protein>
<dbReference type="PANTHER" id="PTHR47706:SF2">
    <property type="entry name" value="ISOFLAVONE REDUCTASE FAMILY PROTEIN (AFU_ORTHOLOGUE AFUA_2G05290)"/>
    <property type="match status" value="1"/>
</dbReference>
<dbReference type="SUPFAM" id="SSF51735">
    <property type="entry name" value="NAD(P)-binding Rossmann-fold domains"/>
    <property type="match status" value="1"/>
</dbReference>
<dbReference type="AlphaFoldDB" id="A0AAD6DB35"/>
<evidence type="ECO:0000313" key="5">
    <source>
        <dbReference type="Proteomes" id="UP001216150"/>
    </source>
</evidence>
<accession>A0AAD6DB35</accession>
<comment type="caution">
    <text evidence="4">The sequence shown here is derived from an EMBL/GenBank/DDBJ whole genome shotgun (WGS) entry which is preliminary data.</text>
</comment>